<organism evidence="1 2">
    <name type="scientific">Streptomyces chattanoogensis</name>
    <dbReference type="NCBI Taxonomy" id="66876"/>
    <lineage>
        <taxon>Bacteria</taxon>
        <taxon>Bacillati</taxon>
        <taxon>Actinomycetota</taxon>
        <taxon>Actinomycetes</taxon>
        <taxon>Kitasatosporales</taxon>
        <taxon>Streptomycetaceae</taxon>
        <taxon>Streptomyces</taxon>
    </lineage>
</organism>
<dbReference type="Gene3D" id="1.25.10.10">
    <property type="entry name" value="Leucine-rich Repeat Variant"/>
    <property type="match status" value="3"/>
</dbReference>
<dbReference type="RefSeq" id="WP_053924275.1">
    <property type="nucleotide sequence ID" value="NZ_LGKG01000133.1"/>
</dbReference>
<dbReference type="InterPro" id="IPR011989">
    <property type="entry name" value="ARM-like"/>
</dbReference>
<accession>A0A0N0XVY2</accession>
<protein>
    <submittedName>
        <fullName evidence="1">Leucine rich repeat variant</fullName>
    </submittedName>
</protein>
<dbReference type="PATRIC" id="fig|66876.3.peg.3462"/>
<sequence>MDPLPCGLAANPALPAELVDRLTAIADEDIGEVLATREDLSRAQALALSARVAETAARLVYEGRLTAADIDPVTQPDAAFALLDRGAGRPEWARLLAADPAVGRRERLAACPGLPPDVVETLAADPDVRVVAELALWTTPETAARLARHPHAEVRRAVAANEAAPPDVLAMLLTGEGLPEALRCLVCDREETPFVHDPHCPRTDCDLRAGAACDGSHQSTVHEIQHMALGNPATPAEAAAGFAGHPSMLLRWQLAARPDLPPEAAERLAGDPVPGVRADLAGNPAIDDATIRALATDRADDVRRMLAHNPQVPLDVLARLAGTTRIGATLLPRIAAASPAEAEELAGSPDAAVRMLLAERRDLPPRIRDALAADPDAKVVKSIAPHPGLTEARLRAMVDRHSVAVVAKVAANPDAPPALLEDLARHEPPVRKALREIARHPNATAASLLACLADKRARGIAAGHPALPPPVIEELLADADSQVAEAAAANPSLPLAVMSRLVLAPSGAPGATVPVG</sequence>
<evidence type="ECO:0000313" key="2">
    <source>
        <dbReference type="Proteomes" id="UP000037982"/>
    </source>
</evidence>
<comment type="caution">
    <text evidence="1">The sequence shown here is derived from an EMBL/GenBank/DDBJ whole genome shotgun (WGS) entry which is preliminary data.</text>
</comment>
<gene>
    <name evidence="1" type="ORF">ADL29_15770</name>
</gene>
<name>A0A0N0XVY2_9ACTN</name>
<proteinExistence type="predicted"/>
<keyword evidence="2" id="KW-1185">Reference proteome</keyword>
<dbReference type="Proteomes" id="UP000037982">
    <property type="component" value="Unassembled WGS sequence"/>
</dbReference>
<reference evidence="2" key="1">
    <citation type="submission" date="2015-07" db="EMBL/GenBank/DDBJ databases">
        <authorList>
            <person name="Ju K.-S."/>
            <person name="Doroghazi J.R."/>
            <person name="Metcalf W.W."/>
        </authorList>
    </citation>
    <scope>NUCLEOTIDE SEQUENCE [LARGE SCALE GENOMIC DNA]</scope>
    <source>
        <strain evidence="2">NRRL ISP-5002</strain>
    </source>
</reference>
<evidence type="ECO:0000313" key="1">
    <source>
        <dbReference type="EMBL" id="KPC63377.1"/>
    </source>
</evidence>
<dbReference type="AlphaFoldDB" id="A0A0N0XVY2"/>
<dbReference type="EMBL" id="LGKG01000133">
    <property type="protein sequence ID" value="KPC63377.1"/>
    <property type="molecule type" value="Genomic_DNA"/>
</dbReference>